<accession>A0ACB8XLC0</accession>
<proteinExistence type="predicted"/>
<dbReference type="Proteomes" id="UP001055879">
    <property type="component" value="Linkage Group LG16"/>
</dbReference>
<dbReference type="EMBL" id="CM042062">
    <property type="protein sequence ID" value="KAI3669011.1"/>
    <property type="molecule type" value="Genomic_DNA"/>
</dbReference>
<evidence type="ECO:0000313" key="2">
    <source>
        <dbReference type="Proteomes" id="UP001055879"/>
    </source>
</evidence>
<organism evidence="1 2">
    <name type="scientific">Arctium lappa</name>
    <name type="common">Greater burdock</name>
    <name type="synonym">Lappa major</name>
    <dbReference type="NCBI Taxonomy" id="4217"/>
    <lineage>
        <taxon>Eukaryota</taxon>
        <taxon>Viridiplantae</taxon>
        <taxon>Streptophyta</taxon>
        <taxon>Embryophyta</taxon>
        <taxon>Tracheophyta</taxon>
        <taxon>Spermatophyta</taxon>
        <taxon>Magnoliopsida</taxon>
        <taxon>eudicotyledons</taxon>
        <taxon>Gunneridae</taxon>
        <taxon>Pentapetalae</taxon>
        <taxon>asterids</taxon>
        <taxon>campanulids</taxon>
        <taxon>Asterales</taxon>
        <taxon>Asteraceae</taxon>
        <taxon>Carduoideae</taxon>
        <taxon>Cardueae</taxon>
        <taxon>Arctiinae</taxon>
        <taxon>Arctium</taxon>
    </lineage>
</organism>
<comment type="caution">
    <text evidence="1">The sequence shown here is derived from an EMBL/GenBank/DDBJ whole genome shotgun (WGS) entry which is preliminary data.</text>
</comment>
<gene>
    <name evidence="1" type="ORF">L6452_40230</name>
</gene>
<reference evidence="2" key="1">
    <citation type="journal article" date="2022" name="Mol. Ecol. Resour.">
        <title>The genomes of chicory, endive, great burdock and yacon provide insights into Asteraceae palaeo-polyploidization history and plant inulin production.</title>
        <authorList>
            <person name="Fan W."/>
            <person name="Wang S."/>
            <person name="Wang H."/>
            <person name="Wang A."/>
            <person name="Jiang F."/>
            <person name="Liu H."/>
            <person name="Zhao H."/>
            <person name="Xu D."/>
            <person name="Zhang Y."/>
        </authorList>
    </citation>
    <scope>NUCLEOTIDE SEQUENCE [LARGE SCALE GENOMIC DNA]</scope>
    <source>
        <strain evidence="2">cv. Niubang</strain>
    </source>
</reference>
<evidence type="ECO:0000313" key="1">
    <source>
        <dbReference type="EMBL" id="KAI3669011.1"/>
    </source>
</evidence>
<protein>
    <submittedName>
        <fullName evidence="1">Uncharacterized protein</fullName>
    </submittedName>
</protein>
<name>A0ACB8XLC0_ARCLA</name>
<reference evidence="1 2" key="2">
    <citation type="journal article" date="2022" name="Mol. Ecol. Resour.">
        <title>The genomes of chicory, endive, great burdock and yacon provide insights into Asteraceae paleo-polyploidization history and plant inulin production.</title>
        <authorList>
            <person name="Fan W."/>
            <person name="Wang S."/>
            <person name="Wang H."/>
            <person name="Wang A."/>
            <person name="Jiang F."/>
            <person name="Liu H."/>
            <person name="Zhao H."/>
            <person name="Xu D."/>
            <person name="Zhang Y."/>
        </authorList>
    </citation>
    <scope>NUCLEOTIDE SEQUENCE [LARGE SCALE GENOMIC DNA]</scope>
    <source>
        <strain evidence="2">cv. Niubang</strain>
    </source>
</reference>
<keyword evidence="2" id="KW-1185">Reference proteome</keyword>
<sequence length="96" mass="11032">MANDQSNIVITLHRRHQMEPKQQLHKIRDAICLECGSIDNQRLLLCDMCDGGYHFSCVRPPLTCVPDGPWVQQAQEMSLFVTEPQGKMKKAKKEHE</sequence>